<dbReference type="PROSITE" id="PS00059">
    <property type="entry name" value="ADH_ZINC"/>
    <property type="match status" value="1"/>
</dbReference>
<dbReference type="InterPro" id="IPR050129">
    <property type="entry name" value="Zn_alcohol_dh"/>
</dbReference>
<dbReference type="OrthoDB" id="9766898at2"/>
<dbReference type="SUPFAM" id="SSF50129">
    <property type="entry name" value="GroES-like"/>
    <property type="match status" value="1"/>
</dbReference>
<keyword evidence="3 6" id="KW-0560">Oxidoreductase</keyword>
<keyword evidence="2 4" id="KW-0862">Zinc</keyword>
<dbReference type="InterPro" id="IPR013154">
    <property type="entry name" value="ADH-like_N"/>
</dbReference>
<dbReference type="Gene3D" id="3.90.180.10">
    <property type="entry name" value="Medium-chain alcohol dehydrogenases, catalytic domain"/>
    <property type="match status" value="1"/>
</dbReference>
<evidence type="ECO:0000313" key="6">
    <source>
        <dbReference type="EMBL" id="SMX53173.1"/>
    </source>
</evidence>
<dbReference type="Pfam" id="PF08240">
    <property type="entry name" value="ADH_N"/>
    <property type="match status" value="1"/>
</dbReference>
<sequence>MNTKSKNMIGLYKTHKGVGNLELRETSIPVIKPNEVLIEIMAAGICGTDIHIKHDLFPYYPPVILGHEFSGKILEIGQEVTLFKPGDRVVGEPHTRACGKCELCRTGNIQICAQKRSPGWGIDGAFAKYLAFPEHLLHALPDNISYEEGALIEPAANAVQDVLERAKVEPNDFVVVNGPGPIGLLSAMAARAGGAGTVVLVGTSSDKRYRIPVAEKLGFDRFIIADEQDGIKAIEEMTNGRGADLVVEASGSARAIAASVGMVRRLGRICQIGIVGKPEIAFPWDLAGWKGCTIYFNLSTGYTCWDRTIGLVASGKIDVKTLITHSYPLVEWERAFEVVESQEAIKTLIIP</sequence>
<dbReference type="PANTHER" id="PTHR43401">
    <property type="entry name" value="L-THREONINE 3-DEHYDROGENASE"/>
    <property type="match status" value="1"/>
</dbReference>
<organism evidence="6 7">
    <name type="scientific">Candidatus Brevifilum fermentans</name>
    <dbReference type="NCBI Taxonomy" id="1986204"/>
    <lineage>
        <taxon>Bacteria</taxon>
        <taxon>Bacillati</taxon>
        <taxon>Chloroflexota</taxon>
        <taxon>Anaerolineae</taxon>
        <taxon>Anaerolineales</taxon>
        <taxon>Anaerolineaceae</taxon>
        <taxon>Candidatus Brevifilum</taxon>
    </lineage>
</organism>
<dbReference type="InterPro" id="IPR013149">
    <property type="entry name" value="ADH-like_C"/>
</dbReference>
<dbReference type="RefSeq" id="WP_087861130.1">
    <property type="nucleotide sequence ID" value="NZ_LT859958.1"/>
</dbReference>
<gene>
    <name evidence="6" type="ORF">CFX1CAM_0107</name>
</gene>
<comment type="cofactor">
    <cofactor evidence="4">
        <name>Zn(2+)</name>
        <dbReference type="ChEBI" id="CHEBI:29105"/>
    </cofactor>
</comment>
<dbReference type="SUPFAM" id="SSF51735">
    <property type="entry name" value="NAD(P)-binding Rossmann-fold domains"/>
    <property type="match status" value="1"/>
</dbReference>
<proteinExistence type="inferred from homology"/>
<evidence type="ECO:0000256" key="1">
    <source>
        <dbReference type="ARBA" id="ARBA00022723"/>
    </source>
</evidence>
<dbReference type="AlphaFoldDB" id="A0A1Y6K0J4"/>
<dbReference type="InterPro" id="IPR020843">
    <property type="entry name" value="ER"/>
</dbReference>
<dbReference type="EMBL" id="LT859958">
    <property type="protein sequence ID" value="SMX53173.1"/>
    <property type="molecule type" value="Genomic_DNA"/>
</dbReference>
<name>A0A1Y6K0J4_9CHLR</name>
<dbReference type="GO" id="GO:0008270">
    <property type="term" value="F:zinc ion binding"/>
    <property type="evidence" value="ECO:0007669"/>
    <property type="project" value="InterPro"/>
</dbReference>
<dbReference type="Proteomes" id="UP000195514">
    <property type="component" value="Chromosome I"/>
</dbReference>
<dbReference type="InterPro" id="IPR002328">
    <property type="entry name" value="ADH_Zn_CS"/>
</dbReference>
<evidence type="ECO:0000256" key="4">
    <source>
        <dbReference type="RuleBase" id="RU361277"/>
    </source>
</evidence>
<evidence type="ECO:0000313" key="7">
    <source>
        <dbReference type="Proteomes" id="UP000195514"/>
    </source>
</evidence>
<dbReference type="GO" id="GO:0003939">
    <property type="term" value="F:L-iditol 2-dehydrogenase (NAD+) activity"/>
    <property type="evidence" value="ECO:0007669"/>
    <property type="project" value="UniProtKB-EC"/>
</dbReference>
<dbReference type="Gene3D" id="3.40.50.720">
    <property type="entry name" value="NAD(P)-binding Rossmann-like Domain"/>
    <property type="match status" value="1"/>
</dbReference>
<accession>A0A1Y6K0J4</accession>
<dbReference type="Pfam" id="PF00107">
    <property type="entry name" value="ADH_zinc_N"/>
    <property type="match status" value="1"/>
</dbReference>
<dbReference type="KEGG" id="abat:CFX1CAM_0107"/>
<protein>
    <submittedName>
        <fullName evidence="6">Putative L-iditol 2-dehydrogenase</fullName>
        <ecNumber evidence="6">1.1.1.14</ecNumber>
    </submittedName>
</protein>
<dbReference type="InterPro" id="IPR011032">
    <property type="entry name" value="GroES-like_sf"/>
</dbReference>
<dbReference type="EC" id="1.1.1.14" evidence="6"/>
<feature type="domain" description="Enoyl reductase (ER)" evidence="5">
    <location>
        <begin position="17"/>
        <end position="349"/>
    </location>
</feature>
<dbReference type="PANTHER" id="PTHR43401:SF2">
    <property type="entry name" value="L-THREONINE 3-DEHYDROGENASE"/>
    <property type="match status" value="1"/>
</dbReference>
<dbReference type="SMART" id="SM00829">
    <property type="entry name" value="PKS_ER"/>
    <property type="match status" value="1"/>
</dbReference>
<evidence type="ECO:0000259" key="5">
    <source>
        <dbReference type="SMART" id="SM00829"/>
    </source>
</evidence>
<dbReference type="InterPro" id="IPR036291">
    <property type="entry name" value="NAD(P)-bd_dom_sf"/>
</dbReference>
<comment type="similarity">
    <text evidence="4">Belongs to the zinc-containing alcohol dehydrogenase family.</text>
</comment>
<keyword evidence="7" id="KW-1185">Reference proteome</keyword>
<reference evidence="7" key="1">
    <citation type="submission" date="2017-05" db="EMBL/GenBank/DDBJ databases">
        <authorList>
            <person name="Kirkegaard R."/>
            <person name="Mcilroy J S."/>
        </authorList>
    </citation>
    <scope>NUCLEOTIDE SEQUENCE [LARGE SCALE GENOMIC DNA]</scope>
</reference>
<evidence type="ECO:0000256" key="2">
    <source>
        <dbReference type="ARBA" id="ARBA00022833"/>
    </source>
</evidence>
<evidence type="ECO:0000256" key="3">
    <source>
        <dbReference type="ARBA" id="ARBA00023002"/>
    </source>
</evidence>
<keyword evidence="1 4" id="KW-0479">Metal-binding</keyword>